<evidence type="ECO:0000313" key="12">
    <source>
        <dbReference type="EMBL" id="RKP48411.1"/>
    </source>
</evidence>
<dbReference type="GO" id="GO:0071978">
    <property type="term" value="P:bacterial-type flagellum-dependent swarming motility"/>
    <property type="evidence" value="ECO:0007669"/>
    <property type="project" value="TreeGrafter"/>
</dbReference>
<dbReference type="Pfam" id="PF22692">
    <property type="entry name" value="LlgE_F_G_D1"/>
    <property type="match status" value="1"/>
</dbReference>
<dbReference type="GO" id="GO:0009426">
    <property type="term" value="C:bacterial-type flagellum basal body, distal rod"/>
    <property type="evidence" value="ECO:0007669"/>
    <property type="project" value="UniProtKB-UniRule"/>
</dbReference>
<evidence type="ECO:0000259" key="9">
    <source>
        <dbReference type="Pfam" id="PF00460"/>
    </source>
</evidence>
<evidence type="ECO:0000259" key="10">
    <source>
        <dbReference type="Pfam" id="PF06429"/>
    </source>
</evidence>
<dbReference type="NCBIfam" id="TIGR03506">
    <property type="entry name" value="FlgEFG_subfam"/>
    <property type="match status" value="2"/>
</dbReference>
<dbReference type="InterPro" id="IPR010930">
    <property type="entry name" value="Flg_bb/hook_C_dom"/>
</dbReference>
<dbReference type="EMBL" id="RBZV01000004">
    <property type="protein sequence ID" value="RKP48411.1"/>
    <property type="molecule type" value="Genomic_DNA"/>
</dbReference>
<comment type="subcellular location">
    <subcellularLocation>
        <location evidence="1 8">Bacterial flagellum basal body</location>
    </subcellularLocation>
</comment>
<dbReference type="AlphaFoldDB" id="A0A494XFF6"/>
<dbReference type="InterPro" id="IPR012834">
    <property type="entry name" value="FlgG_G_neg"/>
</dbReference>
<name>A0A494XFF6_9BURK</name>
<gene>
    <name evidence="12" type="primary">flgG</name>
    <name evidence="12" type="ORF">D7S89_13970</name>
</gene>
<evidence type="ECO:0000256" key="6">
    <source>
        <dbReference type="ARBA" id="ARBA00032912"/>
    </source>
</evidence>
<sequence length="267" mass="27543">MFDALSIGATGMQAQQMNVDTIANNLANVNTPAFKKGRVSFTDLMASEARNVLGDQAPDAASVAGPLGAVPHLGGGVGIASVGKVFETGDLRQTGSPFDVAIQGDGFLEVTMPDGSRAFTRGGTLKVNSDGLLTTQSGQVLKPGITVPSNATNITITSDGHVSLTVPNQATPVDAGQLELVRFSNPQSLTALGDNLYRASDDSGEPIAGKPGQEGIGTLAQGVLEGSNVKMVDEMVNLMVAQRAYEASVKVVQASDEMLGMVNNLRK</sequence>
<dbReference type="SUPFAM" id="SSF117143">
    <property type="entry name" value="Flagellar hook protein flgE"/>
    <property type="match status" value="1"/>
</dbReference>
<dbReference type="PANTHER" id="PTHR30435">
    <property type="entry name" value="FLAGELLAR PROTEIN"/>
    <property type="match status" value="1"/>
</dbReference>
<feature type="domain" description="Flagellar basal body rod protein N-terminal" evidence="9">
    <location>
        <begin position="6"/>
        <end position="35"/>
    </location>
</feature>
<dbReference type="Pfam" id="PF06429">
    <property type="entry name" value="Flg_bbr_C"/>
    <property type="match status" value="1"/>
</dbReference>
<dbReference type="NCBIfam" id="TIGR02488">
    <property type="entry name" value="flgG_G_neg"/>
    <property type="match status" value="1"/>
</dbReference>
<evidence type="ECO:0000256" key="4">
    <source>
        <dbReference type="ARBA" id="ARBA00023143"/>
    </source>
</evidence>
<dbReference type="PROSITE" id="PS00588">
    <property type="entry name" value="FLAGELLA_BB_ROD"/>
    <property type="match status" value="1"/>
</dbReference>
<dbReference type="InterPro" id="IPR020013">
    <property type="entry name" value="Flagellar_FlgE/F/G"/>
</dbReference>
<dbReference type="PANTHER" id="PTHR30435:SF19">
    <property type="entry name" value="FLAGELLAR BASAL-BODY ROD PROTEIN FLGG"/>
    <property type="match status" value="1"/>
</dbReference>
<dbReference type="RefSeq" id="WP_121278259.1">
    <property type="nucleotide sequence ID" value="NZ_RBZV01000004.1"/>
</dbReference>
<reference evidence="12 13" key="1">
    <citation type="submission" date="2018-10" db="EMBL/GenBank/DDBJ databases">
        <title>Paraburkholderia sp. 7MK8-2, isolated from soil.</title>
        <authorList>
            <person name="Gao Z.-H."/>
            <person name="Qiu L.-H."/>
        </authorList>
    </citation>
    <scope>NUCLEOTIDE SEQUENCE [LARGE SCALE GENOMIC DNA]</scope>
    <source>
        <strain evidence="12 13">7MK8-2</strain>
    </source>
</reference>
<comment type="similarity">
    <text evidence="2 8">Belongs to the flagella basal body rod proteins family.</text>
</comment>
<dbReference type="InterPro" id="IPR019776">
    <property type="entry name" value="Flagellar_basal_body_rod_CS"/>
</dbReference>
<comment type="subunit">
    <text evidence="5 8">The basal body constitutes a major portion of the flagellar organelle and consists of four rings (L,P,S, and M) mounted on a central rod. The rod consists of about 26 subunits of FlgG in the distal portion, and FlgB, FlgC and FlgF are thought to build up the proximal portion of the rod with about 6 subunits each.</text>
</comment>
<comment type="caution">
    <text evidence="12">The sequence shown here is derived from an EMBL/GenBank/DDBJ whole genome shotgun (WGS) entry which is preliminary data.</text>
</comment>
<evidence type="ECO:0000313" key="13">
    <source>
        <dbReference type="Proteomes" id="UP000280434"/>
    </source>
</evidence>
<feature type="domain" description="Flagellar hook protein FlgE/F/G-like D1" evidence="11">
    <location>
        <begin position="101"/>
        <end position="163"/>
    </location>
</feature>
<dbReference type="InterPro" id="IPR001444">
    <property type="entry name" value="Flag_bb_rod_N"/>
</dbReference>
<evidence type="ECO:0000256" key="5">
    <source>
        <dbReference type="ARBA" id="ARBA00025933"/>
    </source>
</evidence>
<dbReference type="InterPro" id="IPR053967">
    <property type="entry name" value="LlgE_F_G-like_D1"/>
</dbReference>
<keyword evidence="4 8" id="KW-0975">Bacterial flagellum</keyword>
<evidence type="ECO:0000256" key="3">
    <source>
        <dbReference type="ARBA" id="ARBA00017948"/>
    </source>
</evidence>
<evidence type="ECO:0000256" key="7">
    <source>
        <dbReference type="NCBIfam" id="TIGR02488"/>
    </source>
</evidence>
<dbReference type="Proteomes" id="UP000280434">
    <property type="component" value="Unassembled WGS sequence"/>
</dbReference>
<protein>
    <recommendedName>
        <fullName evidence="3 7">Flagellar basal-body rod protein FlgG</fullName>
    </recommendedName>
    <alternativeName>
        <fullName evidence="6 8">Distal rod protein</fullName>
    </alternativeName>
</protein>
<evidence type="ECO:0000259" key="11">
    <source>
        <dbReference type="Pfam" id="PF22692"/>
    </source>
</evidence>
<dbReference type="InterPro" id="IPR037925">
    <property type="entry name" value="FlgE/F/G-like"/>
</dbReference>
<evidence type="ECO:0000256" key="2">
    <source>
        <dbReference type="ARBA" id="ARBA00009677"/>
    </source>
</evidence>
<organism evidence="12 13">
    <name type="scientific">Trinickia fusca</name>
    <dbReference type="NCBI Taxonomy" id="2419777"/>
    <lineage>
        <taxon>Bacteria</taxon>
        <taxon>Pseudomonadati</taxon>
        <taxon>Pseudomonadota</taxon>
        <taxon>Betaproteobacteria</taxon>
        <taxon>Burkholderiales</taxon>
        <taxon>Burkholderiaceae</taxon>
        <taxon>Trinickia</taxon>
    </lineage>
</organism>
<evidence type="ECO:0000256" key="1">
    <source>
        <dbReference type="ARBA" id="ARBA00004117"/>
    </source>
</evidence>
<evidence type="ECO:0000256" key="8">
    <source>
        <dbReference type="RuleBase" id="RU362116"/>
    </source>
</evidence>
<keyword evidence="12" id="KW-0969">Cilium</keyword>
<accession>A0A494XFF6</accession>
<keyword evidence="12" id="KW-0966">Cell projection</keyword>
<keyword evidence="13" id="KW-1185">Reference proteome</keyword>
<feature type="domain" description="Flagellar basal-body/hook protein C-terminal" evidence="10">
    <location>
        <begin position="220"/>
        <end position="265"/>
    </location>
</feature>
<dbReference type="OrthoDB" id="9804559at2"/>
<dbReference type="Pfam" id="PF00460">
    <property type="entry name" value="Flg_bb_rod"/>
    <property type="match status" value="1"/>
</dbReference>
<proteinExistence type="inferred from homology"/>
<keyword evidence="12" id="KW-0282">Flagellum</keyword>